<accession>A0A955L4X5</accession>
<organism evidence="10 11">
    <name type="scientific">Candidatus Dojkabacteria bacterium</name>
    <dbReference type="NCBI Taxonomy" id="2099670"/>
    <lineage>
        <taxon>Bacteria</taxon>
        <taxon>Candidatus Dojkabacteria</taxon>
    </lineage>
</organism>
<feature type="domain" description="Type II secretion system protein GspF" evidence="9">
    <location>
        <begin position="237"/>
        <end position="360"/>
    </location>
</feature>
<proteinExistence type="inferred from homology"/>
<dbReference type="PANTHER" id="PTHR30012">
    <property type="entry name" value="GENERAL SECRETION PATHWAY PROTEIN"/>
    <property type="match status" value="1"/>
</dbReference>
<comment type="similarity">
    <text evidence="2">Belongs to the GSP F family.</text>
</comment>
<dbReference type="Proteomes" id="UP000783287">
    <property type="component" value="Unassembled WGS sequence"/>
</dbReference>
<dbReference type="InterPro" id="IPR018076">
    <property type="entry name" value="T2SS_GspF_dom"/>
</dbReference>
<dbReference type="InterPro" id="IPR042094">
    <property type="entry name" value="T2SS_GspF_sf"/>
</dbReference>
<evidence type="ECO:0000256" key="3">
    <source>
        <dbReference type="ARBA" id="ARBA00022475"/>
    </source>
</evidence>
<comment type="subcellular location">
    <subcellularLocation>
        <location evidence="1">Cell inner membrane</location>
        <topology evidence="1">Multi-pass membrane protein</topology>
    </subcellularLocation>
</comment>
<dbReference type="FunFam" id="1.20.81.30:FF:000001">
    <property type="entry name" value="Type II secretion system protein F"/>
    <property type="match status" value="2"/>
</dbReference>
<evidence type="ECO:0000256" key="6">
    <source>
        <dbReference type="ARBA" id="ARBA00022989"/>
    </source>
</evidence>
<keyword evidence="5 8" id="KW-0812">Transmembrane</keyword>
<evidence type="ECO:0000256" key="1">
    <source>
        <dbReference type="ARBA" id="ARBA00004429"/>
    </source>
</evidence>
<keyword evidence="3" id="KW-1003">Cell membrane</keyword>
<evidence type="ECO:0000256" key="8">
    <source>
        <dbReference type="SAM" id="Phobius"/>
    </source>
</evidence>
<protein>
    <submittedName>
        <fullName evidence="10">Type II secretion system F family protein</fullName>
    </submittedName>
</protein>
<dbReference type="PANTHER" id="PTHR30012:SF0">
    <property type="entry name" value="TYPE II SECRETION SYSTEM PROTEIN F-RELATED"/>
    <property type="match status" value="1"/>
</dbReference>
<keyword evidence="7 8" id="KW-0472">Membrane</keyword>
<dbReference type="AlphaFoldDB" id="A0A955L4X5"/>
<gene>
    <name evidence="10" type="ORF">KC909_01015</name>
</gene>
<reference evidence="10" key="2">
    <citation type="journal article" date="2021" name="Microbiome">
        <title>Successional dynamics and alternative stable states in a saline activated sludge microbial community over 9 years.</title>
        <authorList>
            <person name="Wang Y."/>
            <person name="Ye J."/>
            <person name="Ju F."/>
            <person name="Liu L."/>
            <person name="Boyd J.A."/>
            <person name="Deng Y."/>
            <person name="Parks D.H."/>
            <person name="Jiang X."/>
            <person name="Yin X."/>
            <person name="Woodcroft B.J."/>
            <person name="Tyson G.W."/>
            <person name="Hugenholtz P."/>
            <person name="Polz M.F."/>
            <person name="Zhang T."/>
        </authorList>
    </citation>
    <scope>NUCLEOTIDE SEQUENCE</scope>
    <source>
        <strain evidence="10">HKST-UBA14</strain>
    </source>
</reference>
<evidence type="ECO:0000256" key="7">
    <source>
        <dbReference type="ARBA" id="ARBA00023136"/>
    </source>
</evidence>
<name>A0A955L4X5_9BACT</name>
<keyword evidence="4" id="KW-0997">Cell inner membrane</keyword>
<evidence type="ECO:0000259" key="9">
    <source>
        <dbReference type="Pfam" id="PF00482"/>
    </source>
</evidence>
<dbReference type="EMBL" id="JAGQLK010000013">
    <property type="protein sequence ID" value="MCA9382922.1"/>
    <property type="molecule type" value="Genomic_DNA"/>
</dbReference>
<sequence length="369" mass="40877">MAESAIQKKKKKKQSIFNKSLSFGSGVSQLDVALAIRHLSIMLKSALALSDALTSLQAQTTNKKLAEIWGEIHDDVESGKTMADSMKKYKQVFSDIIISVISIGEQGGTLEKNLIFLSDFLKKNYELNRKVKGALVYPVVVMLLTFGEMSGVVFFILPSLGALIEQFETTPAMTLFILHLADFLRENILYVGLVTIILGIFARFYFRTKMGIRIKAIAALKFPIVKKLSEGQTLANFSRTLGILLESGIPIAEALSITSNTTTNVIYREKLIKVAKDVSDGKTVAESLSQYKKFFPETYTRIIEVGEQTGTLEENLLYLYDFYAEDVEEISNNLATLLEPILLVFIGIMIALLALTVIGPIYQLTGSIS</sequence>
<reference evidence="10" key="1">
    <citation type="submission" date="2020-04" db="EMBL/GenBank/DDBJ databases">
        <authorList>
            <person name="Zhang T."/>
        </authorList>
    </citation>
    <scope>NUCLEOTIDE SEQUENCE</scope>
    <source>
        <strain evidence="10">HKST-UBA14</strain>
    </source>
</reference>
<dbReference type="PRINTS" id="PR00812">
    <property type="entry name" value="BCTERIALGSPF"/>
</dbReference>
<keyword evidence="6 8" id="KW-1133">Transmembrane helix</keyword>
<dbReference type="Gene3D" id="1.20.81.30">
    <property type="entry name" value="Type II secretion system (T2SS), domain F"/>
    <property type="match status" value="2"/>
</dbReference>
<dbReference type="GO" id="GO:0005886">
    <property type="term" value="C:plasma membrane"/>
    <property type="evidence" value="ECO:0007669"/>
    <property type="project" value="UniProtKB-SubCell"/>
</dbReference>
<dbReference type="InterPro" id="IPR003004">
    <property type="entry name" value="GspF/PilC"/>
</dbReference>
<evidence type="ECO:0000313" key="11">
    <source>
        <dbReference type="Proteomes" id="UP000783287"/>
    </source>
</evidence>
<evidence type="ECO:0000256" key="5">
    <source>
        <dbReference type="ARBA" id="ARBA00022692"/>
    </source>
</evidence>
<dbReference type="Pfam" id="PF00482">
    <property type="entry name" value="T2SSF"/>
    <property type="match status" value="2"/>
</dbReference>
<evidence type="ECO:0000256" key="2">
    <source>
        <dbReference type="ARBA" id="ARBA00005745"/>
    </source>
</evidence>
<feature type="transmembrane region" description="Helical" evidence="8">
    <location>
        <begin position="341"/>
        <end position="362"/>
    </location>
</feature>
<evidence type="ECO:0000256" key="4">
    <source>
        <dbReference type="ARBA" id="ARBA00022519"/>
    </source>
</evidence>
<feature type="transmembrane region" description="Helical" evidence="8">
    <location>
        <begin position="135"/>
        <end position="157"/>
    </location>
</feature>
<feature type="transmembrane region" description="Helical" evidence="8">
    <location>
        <begin position="188"/>
        <end position="206"/>
    </location>
</feature>
<feature type="domain" description="Type II secretion system protein GspF" evidence="9">
    <location>
        <begin position="36"/>
        <end position="158"/>
    </location>
</feature>
<comment type="caution">
    <text evidence="10">The sequence shown here is derived from an EMBL/GenBank/DDBJ whole genome shotgun (WGS) entry which is preliminary data.</text>
</comment>
<evidence type="ECO:0000313" key="10">
    <source>
        <dbReference type="EMBL" id="MCA9382922.1"/>
    </source>
</evidence>